<organism evidence="3 4">
    <name type="scientific">Arabis nemorensis</name>
    <dbReference type="NCBI Taxonomy" id="586526"/>
    <lineage>
        <taxon>Eukaryota</taxon>
        <taxon>Viridiplantae</taxon>
        <taxon>Streptophyta</taxon>
        <taxon>Embryophyta</taxon>
        <taxon>Tracheophyta</taxon>
        <taxon>Spermatophyta</taxon>
        <taxon>Magnoliopsida</taxon>
        <taxon>eudicotyledons</taxon>
        <taxon>Gunneridae</taxon>
        <taxon>Pentapetalae</taxon>
        <taxon>rosids</taxon>
        <taxon>malvids</taxon>
        <taxon>Brassicales</taxon>
        <taxon>Brassicaceae</taxon>
        <taxon>Arabideae</taxon>
        <taxon>Arabis</taxon>
    </lineage>
</organism>
<keyword evidence="2" id="KW-0812">Transmembrane</keyword>
<accession>A0A565BJ33</accession>
<evidence type="ECO:0000256" key="2">
    <source>
        <dbReference type="SAM" id="Phobius"/>
    </source>
</evidence>
<dbReference type="InterPro" id="IPR038770">
    <property type="entry name" value="Na+/solute_symporter_sf"/>
</dbReference>
<dbReference type="PANTHER" id="PTHR10361:SF33">
    <property type="entry name" value="SODIUM_METABOLITE COTRANSPORTER BASS3, CHLOROPLASTIC-RELATED"/>
    <property type="match status" value="1"/>
</dbReference>
<comment type="caution">
    <text evidence="3">The sequence shown here is derived from an EMBL/GenBank/DDBJ whole genome shotgun (WGS) entry which is preliminary data.</text>
</comment>
<protein>
    <submittedName>
        <fullName evidence="3">Uncharacterized protein</fullName>
    </submittedName>
</protein>
<dbReference type="PANTHER" id="PTHR10361">
    <property type="entry name" value="SODIUM-BILE ACID COTRANSPORTER"/>
    <property type="match status" value="1"/>
</dbReference>
<feature type="transmembrane region" description="Helical" evidence="2">
    <location>
        <begin position="45"/>
        <end position="66"/>
    </location>
</feature>
<evidence type="ECO:0000256" key="1">
    <source>
        <dbReference type="ARBA" id="ARBA00004141"/>
    </source>
</evidence>
<dbReference type="Proteomes" id="UP000489600">
    <property type="component" value="Unassembled WGS sequence"/>
</dbReference>
<keyword evidence="2" id="KW-0472">Membrane</keyword>
<keyword evidence="4" id="KW-1185">Reference proteome</keyword>
<comment type="subcellular location">
    <subcellularLocation>
        <location evidence="1">Membrane</location>
        <topology evidence="1">Multi-pass membrane protein</topology>
    </subcellularLocation>
</comment>
<dbReference type="GO" id="GO:0016020">
    <property type="term" value="C:membrane"/>
    <property type="evidence" value="ECO:0007669"/>
    <property type="project" value="UniProtKB-SubCell"/>
</dbReference>
<keyword evidence="2" id="KW-1133">Transmembrane helix</keyword>
<dbReference type="EMBL" id="CABITT030000004">
    <property type="protein sequence ID" value="VVB01367.1"/>
    <property type="molecule type" value="Genomic_DNA"/>
</dbReference>
<dbReference type="AlphaFoldDB" id="A0A565BJ33"/>
<dbReference type="OrthoDB" id="203097at2759"/>
<proteinExistence type="predicted"/>
<feature type="transmembrane region" description="Helical" evidence="2">
    <location>
        <begin position="20"/>
        <end position="38"/>
    </location>
</feature>
<evidence type="ECO:0000313" key="4">
    <source>
        <dbReference type="Proteomes" id="UP000489600"/>
    </source>
</evidence>
<feature type="transmembrane region" description="Helical" evidence="2">
    <location>
        <begin position="78"/>
        <end position="99"/>
    </location>
</feature>
<name>A0A565BJ33_9BRAS</name>
<reference evidence="3" key="1">
    <citation type="submission" date="2019-07" db="EMBL/GenBank/DDBJ databases">
        <authorList>
            <person name="Dittberner H."/>
        </authorList>
    </citation>
    <scope>NUCLEOTIDE SEQUENCE [LARGE SCALE GENOMIC DNA]</scope>
</reference>
<sequence>MSCRPLPVSVGFLAQYVLKLLLGVVLVPVTLGLVLNTYAKLVVSLLRPVMPFLAMVCTSLCIGNLLSINQSRILSADGLGLLLPIVTFNAVAFALGYWFSKIPALRQKEKVSRVISLCTGMQNWTLAGLLATQFLGSSQAVPPACSEVMIPIMGLCLASFWGNGFQIRDIPSLLTPQNSGSTTES</sequence>
<gene>
    <name evidence="3" type="ORF">ANE_LOCUS11811</name>
</gene>
<evidence type="ECO:0000313" key="3">
    <source>
        <dbReference type="EMBL" id="VVB01367.1"/>
    </source>
</evidence>
<dbReference type="InterPro" id="IPR004710">
    <property type="entry name" value="Bilac:Na_transpt"/>
</dbReference>
<dbReference type="Gene3D" id="1.20.1530.20">
    <property type="match status" value="1"/>
</dbReference>